<gene>
    <name evidence="2" type="primary">AVEN_239821_1</name>
    <name evidence="2" type="ORF">NPIL_219181</name>
</gene>
<protein>
    <submittedName>
        <fullName evidence="2">Uncharacterized protein</fullName>
    </submittedName>
</protein>
<feature type="compositionally biased region" description="Basic and acidic residues" evidence="1">
    <location>
        <begin position="80"/>
        <end position="95"/>
    </location>
</feature>
<comment type="caution">
    <text evidence="2">The sequence shown here is derived from an EMBL/GenBank/DDBJ whole genome shotgun (WGS) entry which is preliminary data.</text>
</comment>
<reference evidence="2" key="1">
    <citation type="submission" date="2020-08" db="EMBL/GenBank/DDBJ databases">
        <title>Multicomponent nature underlies the extraordinary mechanical properties of spider dragline silk.</title>
        <authorList>
            <person name="Kono N."/>
            <person name="Nakamura H."/>
            <person name="Mori M."/>
            <person name="Yoshida Y."/>
            <person name="Ohtoshi R."/>
            <person name="Malay A.D."/>
            <person name="Moran D.A.P."/>
            <person name="Tomita M."/>
            <person name="Numata K."/>
            <person name="Arakawa K."/>
        </authorList>
    </citation>
    <scope>NUCLEOTIDE SEQUENCE</scope>
</reference>
<dbReference type="EMBL" id="BMAW01127065">
    <property type="protein sequence ID" value="GFU19535.1"/>
    <property type="molecule type" value="Genomic_DNA"/>
</dbReference>
<feature type="compositionally biased region" description="Basic and acidic residues" evidence="1">
    <location>
        <begin position="52"/>
        <end position="63"/>
    </location>
</feature>
<dbReference type="AlphaFoldDB" id="A0A8X6QFM6"/>
<organism evidence="2 3">
    <name type="scientific">Nephila pilipes</name>
    <name type="common">Giant wood spider</name>
    <name type="synonym">Nephila maculata</name>
    <dbReference type="NCBI Taxonomy" id="299642"/>
    <lineage>
        <taxon>Eukaryota</taxon>
        <taxon>Metazoa</taxon>
        <taxon>Ecdysozoa</taxon>
        <taxon>Arthropoda</taxon>
        <taxon>Chelicerata</taxon>
        <taxon>Arachnida</taxon>
        <taxon>Araneae</taxon>
        <taxon>Araneomorphae</taxon>
        <taxon>Entelegynae</taxon>
        <taxon>Araneoidea</taxon>
        <taxon>Nephilidae</taxon>
        <taxon>Nephila</taxon>
    </lineage>
</organism>
<dbReference type="Proteomes" id="UP000887013">
    <property type="component" value="Unassembled WGS sequence"/>
</dbReference>
<evidence type="ECO:0000256" key="1">
    <source>
        <dbReference type="SAM" id="MobiDB-lite"/>
    </source>
</evidence>
<sequence>MASFAKHLSTHLYFHMERNHQKSGSRNSQGGASGFSRTDPPHSPSTQRSRSWNKDNSRSELEQRGYSSYGGELVPTYDDAVVRESPRRSSSEHRGSIMGSDWPEDYFSYSPYLLTPDMSSKSRTRRRYNRRYSESANRYEIGIDDGSEEYYHVVREHPRTRPPEPASPILDRRFLPATPQSRNGRGEVIYPSTYPVELEKDCFIVPSHMRGRFLPIKTMHYHPPPLHSKGYMLDLISGSLKKGFVE</sequence>
<name>A0A8X6QFM6_NEPPI</name>
<evidence type="ECO:0000313" key="3">
    <source>
        <dbReference type="Proteomes" id="UP000887013"/>
    </source>
</evidence>
<dbReference type="OrthoDB" id="6432510at2759"/>
<keyword evidence="3" id="KW-1185">Reference proteome</keyword>
<feature type="region of interest" description="Disordered" evidence="1">
    <location>
        <begin position="19"/>
        <end position="97"/>
    </location>
</feature>
<evidence type="ECO:0000313" key="2">
    <source>
        <dbReference type="EMBL" id="GFU19535.1"/>
    </source>
</evidence>
<accession>A0A8X6QFM6</accession>
<proteinExistence type="predicted"/>